<dbReference type="InterPro" id="IPR014001">
    <property type="entry name" value="Helicase_ATP-bd"/>
</dbReference>
<keyword evidence="5" id="KW-1185">Reference proteome</keyword>
<dbReference type="InterPro" id="IPR001650">
    <property type="entry name" value="Helicase_C-like"/>
</dbReference>
<dbReference type="GO" id="GO:0003723">
    <property type="term" value="F:RNA binding"/>
    <property type="evidence" value="ECO:0007669"/>
    <property type="project" value="TreeGrafter"/>
</dbReference>
<dbReference type="SMART" id="SM00487">
    <property type="entry name" value="DEXDc"/>
    <property type="match status" value="1"/>
</dbReference>
<feature type="domain" description="Helicase ATP-binding" evidence="2">
    <location>
        <begin position="65"/>
        <end position="319"/>
    </location>
</feature>
<dbReference type="PANTHER" id="PTHR18934">
    <property type="entry name" value="ATP-DEPENDENT RNA HELICASE"/>
    <property type="match status" value="1"/>
</dbReference>
<dbReference type="Gene3D" id="1.20.120.1080">
    <property type="match status" value="1"/>
</dbReference>
<dbReference type="EMBL" id="JAGTXO010000041">
    <property type="protein sequence ID" value="KAG8459432.1"/>
    <property type="molecule type" value="Genomic_DNA"/>
</dbReference>
<dbReference type="SMART" id="SM00490">
    <property type="entry name" value="HELICc"/>
    <property type="match status" value="1"/>
</dbReference>
<feature type="compositionally biased region" description="Low complexity" evidence="1">
    <location>
        <begin position="1033"/>
        <end position="1042"/>
    </location>
</feature>
<dbReference type="Proteomes" id="UP000751190">
    <property type="component" value="Unassembled WGS sequence"/>
</dbReference>
<feature type="compositionally biased region" description="Acidic residues" evidence="1">
    <location>
        <begin position="237"/>
        <end position="252"/>
    </location>
</feature>
<dbReference type="InterPro" id="IPR007502">
    <property type="entry name" value="Helicase-assoc_dom"/>
</dbReference>
<feature type="region of interest" description="Disordered" evidence="1">
    <location>
        <begin position="1021"/>
        <end position="1053"/>
    </location>
</feature>
<dbReference type="CDD" id="cd18791">
    <property type="entry name" value="SF2_C_RHA"/>
    <property type="match status" value="1"/>
</dbReference>
<comment type="caution">
    <text evidence="4">The sequence shown here is derived from an EMBL/GenBank/DDBJ whole genome shotgun (WGS) entry which is preliminary data.</text>
</comment>
<evidence type="ECO:0000313" key="5">
    <source>
        <dbReference type="Proteomes" id="UP000751190"/>
    </source>
</evidence>
<feature type="region of interest" description="Disordered" evidence="1">
    <location>
        <begin position="225"/>
        <end position="259"/>
    </location>
</feature>
<protein>
    <submittedName>
        <fullName evidence="4">Uncharacterized protein</fullName>
    </submittedName>
</protein>
<dbReference type="OrthoDB" id="5600252at2759"/>
<feature type="region of interest" description="Disordered" evidence="1">
    <location>
        <begin position="803"/>
        <end position="829"/>
    </location>
</feature>
<sequence>MYRGGRGPWRGAPAPARGGYARGRGPPHKRAPPPPAAGSSHRQWKRVRAEDAPQLPVLQHRRAIVDAVSAHAVVVVEGDTGCGKSTQVPQFLLDADPAARIACTQPRRLATKTLAQRVSRERAKQLGQEVGYAVSREQVVTRGATRCTFLTVGLLLQMLIFERRRGGARAAVDGARAPDAASAAEPESAASSLPYTHIVVDEAHERSCEMDLLLLLLRRIVHEQHTQRPRRAHTDGDGDGDGDGGGDGDGDGGGDGADAAGAVRAVGAGALSVSVGGAGTGGDERGAGARALRVVVMSATIDVARLAEYFAVPPPLSAIDAVTGLAVRVERPRLHVPRLSVGGGLHPVAVCYLEDVLLADARAAAERGGERALSADARLAIARELKASQPVPAPPGAPARSVRLQPALWALVAQIIRSLPLLLPGLCDAAASRELRQRSTAAAAAAAADDDRGARTLRCGAPAADAPAADVTAVRASSLPPFGSTLVFLPGVAEISELMRALAAAPPLAPLAAQPERAHVPPADVPPADGASGGGVGAASGRFAPSGAADAAARAPLHVLPLHALLEPAEQDLALAPATAGSRKVILATNVGESSLTVPDVAYVLDLGLEKLPFLDARANMESLLLQRASVASARQRAGRCGRVGPGLCLRLFSAALMPAPRDEGETRVAADGAAADGGNAGWSDGRLPLFTVPEMQRISLASLVLKAKLIEPASSAGCLLAEALQPPDVAALTAATAELVGLGALSAGGRAVTPLGALVAALPCSAQMGRLCVLGDALGLGRQGALLAAALSLPDPFVLPFRDKPPPAQPQLQPQPHDRAAGGGGGGGGGGGVPGGFCECALGEWQFAAADVLAYRRRLELFATSGSSEPLAVLAVHAEWSRLLQSEGPPAAARYCKTVHISYKRLVELDCLARELAQRLAAQRHALRLPPPAPPATPPGARPPPLALLALLVVGFAPQLAVATAAAYARPPPAAPGARTPAAGEPPAAPAPADAVRALAHARAAFGIVTFAVRWPAPSPSADAGNGGGAPSAGSAAPAAGDGDGDGDGEGEGQLLVRELLTAATVSSTLAPCGPTLSVEIALRHAQGDAAEAGGADGGAADGGQAGAATAERPDSPDCPRTVGRVTVRFATQQGAQLALRMCGLKGSLPLLPPGVRPQPLGQPAPGARGGARGGGRGVGVDVPLGATVSGADATNGCAAEPCAHWLELAEPRYAPHLRFQRQAVAAACAAGVGHSAEPFWQSGGCALADPPPPLRAATDALSASACERSRFLLAASWSAAGYARRLHVAHWPTLLPASPFGLAHILLLGLCRRVLLIPNKARSRVVGAWLGSADDSLGIELPHALLSADIDEVNALRLQLSQAVGDPSAAPVDGPLPMTQLQHATEHATPPPSANGQSAAAVQGALLRLLAKQRAPASDADRAQAAAAIGAALEAIKAGGDASSAIDAERAAESIRLGANGWLLPPLVSPLYDYSPEEMDGFR</sequence>
<evidence type="ECO:0000313" key="4">
    <source>
        <dbReference type="EMBL" id="KAG8459432.1"/>
    </source>
</evidence>
<dbReference type="Gene3D" id="3.40.50.300">
    <property type="entry name" value="P-loop containing nucleotide triphosphate hydrolases"/>
    <property type="match status" value="2"/>
</dbReference>
<dbReference type="GO" id="GO:0004386">
    <property type="term" value="F:helicase activity"/>
    <property type="evidence" value="ECO:0007669"/>
    <property type="project" value="TreeGrafter"/>
</dbReference>
<evidence type="ECO:0000259" key="2">
    <source>
        <dbReference type="PROSITE" id="PS51192"/>
    </source>
</evidence>
<evidence type="ECO:0000259" key="3">
    <source>
        <dbReference type="PROSITE" id="PS51194"/>
    </source>
</evidence>
<name>A0A8J5XA24_DIALT</name>
<feature type="compositionally biased region" description="Gly residues" evidence="1">
    <location>
        <begin position="1096"/>
        <end position="1107"/>
    </location>
</feature>
<feature type="domain" description="Helicase C-terminal" evidence="3">
    <location>
        <begin position="466"/>
        <end position="712"/>
    </location>
</feature>
<feature type="region of interest" description="Disordered" evidence="1">
    <location>
        <begin position="971"/>
        <end position="992"/>
    </location>
</feature>
<feature type="compositionally biased region" description="Basic and acidic residues" evidence="1">
    <location>
        <begin position="225"/>
        <end position="236"/>
    </location>
</feature>
<dbReference type="InterPro" id="IPR027417">
    <property type="entry name" value="P-loop_NTPase"/>
</dbReference>
<organism evidence="4 5">
    <name type="scientific">Diacronema lutheri</name>
    <name type="common">Unicellular marine alga</name>
    <name type="synonym">Monochrysis lutheri</name>
    <dbReference type="NCBI Taxonomy" id="2081491"/>
    <lineage>
        <taxon>Eukaryota</taxon>
        <taxon>Haptista</taxon>
        <taxon>Haptophyta</taxon>
        <taxon>Pavlovophyceae</taxon>
        <taxon>Pavlovales</taxon>
        <taxon>Pavlovaceae</taxon>
        <taxon>Diacronema</taxon>
    </lineage>
</organism>
<accession>A0A8J5XA24</accession>
<dbReference type="Pfam" id="PF00271">
    <property type="entry name" value="Helicase_C"/>
    <property type="match status" value="1"/>
</dbReference>
<dbReference type="PROSITE" id="PS51192">
    <property type="entry name" value="HELICASE_ATP_BIND_1"/>
    <property type="match status" value="1"/>
</dbReference>
<gene>
    <name evidence="4" type="ORF">KFE25_013068</name>
</gene>
<feature type="region of interest" description="Disordered" evidence="1">
    <location>
        <begin position="1"/>
        <end position="47"/>
    </location>
</feature>
<reference evidence="4" key="1">
    <citation type="submission" date="2021-05" db="EMBL/GenBank/DDBJ databases">
        <title>The genome of the haptophyte Pavlova lutheri (Diacronema luteri, Pavlovales) - a model for lipid biosynthesis in eukaryotic algae.</title>
        <authorList>
            <person name="Hulatt C.J."/>
            <person name="Posewitz M.C."/>
        </authorList>
    </citation>
    <scope>NUCLEOTIDE SEQUENCE</scope>
    <source>
        <strain evidence="4">NIVA-4/92</strain>
    </source>
</reference>
<feature type="region of interest" description="Disordered" evidence="1">
    <location>
        <begin position="1091"/>
        <end position="1122"/>
    </location>
</feature>
<dbReference type="SUPFAM" id="SSF52540">
    <property type="entry name" value="P-loop containing nucleoside triphosphate hydrolases"/>
    <property type="match status" value="1"/>
</dbReference>
<dbReference type="PANTHER" id="PTHR18934:SF145">
    <property type="entry name" value="ATP-DEPENDENT RNA HELICASE DHX57-RELATED"/>
    <property type="match status" value="1"/>
</dbReference>
<feature type="region of interest" description="Disordered" evidence="1">
    <location>
        <begin position="517"/>
        <end position="539"/>
    </location>
</feature>
<proteinExistence type="predicted"/>
<dbReference type="SMART" id="SM00847">
    <property type="entry name" value="HA2"/>
    <property type="match status" value="1"/>
</dbReference>
<feature type="compositionally biased region" description="Low complexity" evidence="1">
    <location>
        <begin position="977"/>
        <end position="992"/>
    </location>
</feature>
<feature type="compositionally biased region" description="Low complexity" evidence="1">
    <location>
        <begin position="9"/>
        <end position="19"/>
    </location>
</feature>
<dbReference type="PROSITE" id="PS51194">
    <property type="entry name" value="HELICASE_CTER"/>
    <property type="match status" value="1"/>
</dbReference>
<evidence type="ECO:0000256" key="1">
    <source>
        <dbReference type="SAM" id="MobiDB-lite"/>
    </source>
</evidence>
<dbReference type="CDD" id="cd17917">
    <property type="entry name" value="DEXHc_RHA-like"/>
    <property type="match status" value="1"/>
</dbReference>